<reference evidence="3" key="1">
    <citation type="submission" date="2025-08" db="UniProtKB">
        <authorList>
            <consortium name="Ensembl"/>
        </authorList>
    </citation>
    <scope>IDENTIFICATION</scope>
</reference>
<keyword evidence="2" id="KW-1133">Transmembrane helix</keyword>
<feature type="compositionally biased region" description="Pro residues" evidence="1">
    <location>
        <begin position="235"/>
        <end position="249"/>
    </location>
</feature>
<reference evidence="3" key="2">
    <citation type="submission" date="2025-09" db="UniProtKB">
        <authorList>
            <consortium name="Ensembl"/>
        </authorList>
    </citation>
    <scope>IDENTIFICATION</scope>
</reference>
<feature type="compositionally biased region" description="Basic and acidic residues" evidence="1">
    <location>
        <begin position="250"/>
        <end position="272"/>
    </location>
</feature>
<protein>
    <recommendedName>
        <fullName evidence="5">EVI2B protein</fullName>
    </recommendedName>
</protein>
<dbReference type="AlphaFoldDB" id="A0A8C8APP0"/>
<evidence type="ECO:0000256" key="2">
    <source>
        <dbReference type="SAM" id="Phobius"/>
    </source>
</evidence>
<dbReference type="PANTHER" id="PTHR15384:SF0">
    <property type="entry name" value="PROTEIN EVI2B"/>
    <property type="match status" value="1"/>
</dbReference>
<dbReference type="GO" id="GO:2000035">
    <property type="term" value="P:regulation of stem cell division"/>
    <property type="evidence" value="ECO:0007669"/>
    <property type="project" value="TreeGrafter"/>
</dbReference>
<evidence type="ECO:0000313" key="4">
    <source>
        <dbReference type="Proteomes" id="UP000694552"/>
    </source>
</evidence>
<sequence length="298" mass="32531">MCRRGHIERGCRKMASNQVILVLLYGHIWKSLSTATPQSISMNKRNTYTSIRGPIEDKAPLYQLQATGPSLHKSGRALTVTTPSQFPKADTEPSDGSWIAALIIGIILVSMIMAIIIILLWKCCRRPVLADSNWAGRSPFADGDVPDVFMDSIQATKRSSTLFMLPWKWKQDTNLQHDPTASEKPSHCPTSDEKSPLPPPAQDHSAASPAASHADPAPAPASGAATCAWASCPHPAAPPECPDLPPPPDWLREPPEDHSSDLGKNQELHSETEEQLPPPPELLIQEIHEPLPQPEHPV</sequence>
<keyword evidence="2" id="KW-0472">Membrane</keyword>
<feature type="compositionally biased region" description="Low complexity" evidence="1">
    <location>
        <begin position="202"/>
        <end position="234"/>
    </location>
</feature>
<feature type="transmembrane region" description="Helical" evidence="2">
    <location>
        <begin position="98"/>
        <end position="121"/>
    </location>
</feature>
<keyword evidence="4" id="KW-1185">Reference proteome</keyword>
<feature type="compositionally biased region" description="Basic and acidic residues" evidence="1">
    <location>
        <begin position="180"/>
        <end position="195"/>
    </location>
</feature>
<dbReference type="GO" id="GO:0045660">
    <property type="term" value="P:positive regulation of neutrophil differentiation"/>
    <property type="evidence" value="ECO:0007669"/>
    <property type="project" value="TreeGrafter"/>
</dbReference>
<evidence type="ECO:0000256" key="1">
    <source>
        <dbReference type="SAM" id="MobiDB-lite"/>
    </source>
</evidence>
<organism evidence="3 4">
    <name type="scientific">Otus sunia</name>
    <name type="common">Oriental scops-owl</name>
    <dbReference type="NCBI Taxonomy" id="257818"/>
    <lineage>
        <taxon>Eukaryota</taxon>
        <taxon>Metazoa</taxon>
        <taxon>Chordata</taxon>
        <taxon>Craniata</taxon>
        <taxon>Vertebrata</taxon>
        <taxon>Euteleostomi</taxon>
        <taxon>Archelosauria</taxon>
        <taxon>Archosauria</taxon>
        <taxon>Dinosauria</taxon>
        <taxon>Saurischia</taxon>
        <taxon>Theropoda</taxon>
        <taxon>Coelurosauria</taxon>
        <taxon>Aves</taxon>
        <taxon>Neognathae</taxon>
        <taxon>Neoaves</taxon>
        <taxon>Telluraves</taxon>
        <taxon>Strigiformes</taxon>
        <taxon>Strigidae</taxon>
        <taxon>Otus</taxon>
    </lineage>
</organism>
<dbReference type="Proteomes" id="UP000694552">
    <property type="component" value="Unplaced"/>
</dbReference>
<proteinExistence type="predicted"/>
<dbReference type="Ensembl" id="ENSOSUT00000009882.1">
    <property type="protein sequence ID" value="ENSOSUP00000009546.1"/>
    <property type="gene ID" value="ENSOSUG00000007000.1"/>
</dbReference>
<keyword evidence="2" id="KW-0812">Transmembrane</keyword>
<evidence type="ECO:0000313" key="3">
    <source>
        <dbReference type="Ensembl" id="ENSOSUP00000009546.1"/>
    </source>
</evidence>
<evidence type="ECO:0008006" key="5">
    <source>
        <dbReference type="Google" id="ProtNLM"/>
    </source>
</evidence>
<feature type="region of interest" description="Disordered" evidence="1">
    <location>
        <begin position="175"/>
        <end position="298"/>
    </location>
</feature>
<dbReference type="InterPro" id="IPR033239">
    <property type="entry name" value="EVI2B"/>
</dbReference>
<name>A0A8C8APP0_9STRI</name>
<accession>A0A8C8APP0</accession>
<dbReference type="PANTHER" id="PTHR15384">
    <property type="entry name" value="PROTEIN EVI2B"/>
    <property type="match status" value="1"/>
</dbReference>